<dbReference type="AlphaFoldDB" id="A0A1Y4V7B1"/>
<gene>
    <name evidence="3" type="ORF">B5E52_16030</name>
</gene>
<dbReference type="Proteomes" id="UP000196036">
    <property type="component" value="Unassembled WGS sequence"/>
</dbReference>
<keyword evidence="2" id="KW-0732">Signal</keyword>
<feature type="compositionally biased region" description="Basic and acidic residues" evidence="1">
    <location>
        <begin position="63"/>
        <end position="81"/>
    </location>
</feature>
<sequence>MKTKRYLVQGFLLLLCSMTAIAGSPSEEPQHPQNPQKQTGKRPRIQTSASKKEIVFKPNAETGKAEIGKAGKGKAGTEKTKAVKVAGKKPKGTATGKQVKKKPQQKTASERYMALKTNIAYDAIAVPNLAFEMQFSKHISVELPVMFSGWDISDKHAVRTFAVQPEGRWWLEKAGTGHFFGVHAHMALFNVKWDENRYQSTDRPLLGAGVSYGYKLPFSRHWGAEFTLGAGYANMKYNTYYNIDNGALIETKSRNYWGITRLGISLSYHF</sequence>
<proteinExistence type="predicted"/>
<evidence type="ECO:0000256" key="1">
    <source>
        <dbReference type="SAM" id="MobiDB-lite"/>
    </source>
</evidence>
<feature type="region of interest" description="Disordered" evidence="1">
    <location>
        <begin position="23"/>
        <end position="107"/>
    </location>
</feature>
<feature type="signal peptide" evidence="2">
    <location>
        <begin position="1"/>
        <end position="22"/>
    </location>
</feature>
<accession>A0A1Y4V7B1</accession>
<dbReference type="Pfam" id="PF12099">
    <property type="entry name" value="DUF3575"/>
    <property type="match status" value="1"/>
</dbReference>
<evidence type="ECO:0000313" key="3">
    <source>
        <dbReference type="EMBL" id="OUQ65106.1"/>
    </source>
</evidence>
<feature type="chain" id="PRO_5011002109" evidence="2">
    <location>
        <begin position="23"/>
        <end position="270"/>
    </location>
</feature>
<name>A0A1Y4V7B1_9BACE</name>
<dbReference type="RefSeq" id="WP_008020442.1">
    <property type="nucleotide sequence ID" value="NZ_JABFIB010000025.1"/>
</dbReference>
<comment type="caution">
    <text evidence="3">The sequence shown here is derived from an EMBL/GenBank/DDBJ whole genome shotgun (WGS) entry which is preliminary data.</text>
</comment>
<reference evidence="4" key="1">
    <citation type="submission" date="2017-04" db="EMBL/GenBank/DDBJ databases">
        <title>Function of individual gut microbiota members based on whole genome sequencing of pure cultures obtained from chicken caecum.</title>
        <authorList>
            <person name="Medvecky M."/>
            <person name="Cejkova D."/>
            <person name="Polansky O."/>
            <person name="Karasova D."/>
            <person name="Kubasova T."/>
            <person name="Cizek A."/>
            <person name="Rychlik I."/>
        </authorList>
    </citation>
    <scope>NUCLEOTIDE SEQUENCE [LARGE SCALE GENOMIC DNA]</scope>
    <source>
        <strain evidence="4">An109</strain>
    </source>
</reference>
<dbReference type="EMBL" id="NFLW01000033">
    <property type="protein sequence ID" value="OUQ65106.1"/>
    <property type="molecule type" value="Genomic_DNA"/>
</dbReference>
<organism evidence="3 4">
    <name type="scientific">Bacteroides xylanisolvens</name>
    <dbReference type="NCBI Taxonomy" id="371601"/>
    <lineage>
        <taxon>Bacteria</taxon>
        <taxon>Pseudomonadati</taxon>
        <taxon>Bacteroidota</taxon>
        <taxon>Bacteroidia</taxon>
        <taxon>Bacteroidales</taxon>
        <taxon>Bacteroidaceae</taxon>
        <taxon>Bacteroides</taxon>
    </lineage>
</organism>
<dbReference type="InterPro" id="IPR021958">
    <property type="entry name" value="DUF3575"/>
</dbReference>
<evidence type="ECO:0000256" key="2">
    <source>
        <dbReference type="SAM" id="SignalP"/>
    </source>
</evidence>
<protein>
    <submittedName>
        <fullName evidence="3">Uncharacterized protein</fullName>
    </submittedName>
</protein>
<evidence type="ECO:0000313" key="4">
    <source>
        <dbReference type="Proteomes" id="UP000196036"/>
    </source>
</evidence>